<dbReference type="EMBL" id="BMAT01002205">
    <property type="protein sequence ID" value="GFS01579.1"/>
    <property type="molecule type" value="Genomic_DNA"/>
</dbReference>
<name>A0AAV4HUE1_9GAST</name>
<organism evidence="1 2">
    <name type="scientific">Elysia marginata</name>
    <dbReference type="NCBI Taxonomy" id="1093978"/>
    <lineage>
        <taxon>Eukaryota</taxon>
        <taxon>Metazoa</taxon>
        <taxon>Spiralia</taxon>
        <taxon>Lophotrochozoa</taxon>
        <taxon>Mollusca</taxon>
        <taxon>Gastropoda</taxon>
        <taxon>Heterobranchia</taxon>
        <taxon>Euthyneura</taxon>
        <taxon>Panpulmonata</taxon>
        <taxon>Sacoglossa</taxon>
        <taxon>Placobranchoidea</taxon>
        <taxon>Plakobranchidae</taxon>
        <taxon>Elysia</taxon>
    </lineage>
</organism>
<dbReference type="AlphaFoldDB" id="A0AAV4HUE1"/>
<protein>
    <submittedName>
        <fullName evidence="1">Uncharacterized protein</fullName>
    </submittedName>
</protein>
<evidence type="ECO:0000313" key="1">
    <source>
        <dbReference type="EMBL" id="GFS01579.1"/>
    </source>
</evidence>
<reference evidence="1 2" key="1">
    <citation type="journal article" date="2021" name="Elife">
        <title>Chloroplast acquisition without the gene transfer in kleptoplastic sea slugs, Plakobranchus ocellatus.</title>
        <authorList>
            <person name="Maeda T."/>
            <person name="Takahashi S."/>
            <person name="Yoshida T."/>
            <person name="Shimamura S."/>
            <person name="Takaki Y."/>
            <person name="Nagai Y."/>
            <person name="Toyoda A."/>
            <person name="Suzuki Y."/>
            <person name="Arimoto A."/>
            <person name="Ishii H."/>
            <person name="Satoh N."/>
            <person name="Nishiyama T."/>
            <person name="Hasebe M."/>
            <person name="Maruyama T."/>
            <person name="Minagawa J."/>
            <person name="Obokata J."/>
            <person name="Shigenobu S."/>
        </authorList>
    </citation>
    <scope>NUCLEOTIDE SEQUENCE [LARGE SCALE GENOMIC DNA]</scope>
</reference>
<dbReference type="Proteomes" id="UP000762676">
    <property type="component" value="Unassembled WGS sequence"/>
</dbReference>
<evidence type="ECO:0000313" key="2">
    <source>
        <dbReference type="Proteomes" id="UP000762676"/>
    </source>
</evidence>
<accession>A0AAV4HUE1</accession>
<gene>
    <name evidence="1" type="ORF">ElyMa_001101000</name>
</gene>
<sequence>MPPSVALGRGFRKENTSTSVNWDAGTLQNSGDTKYGARGAAEALAEGRVLRHVPRVLRHVLQQQTMYFSKPERHTSQQQTLDSGVVIEWLRVLAVSGPDTCHTGPWNRRWHVISGRQVVGHLQEPQATAN</sequence>
<comment type="caution">
    <text evidence="1">The sequence shown here is derived from an EMBL/GenBank/DDBJ whole genome shotgun (WGS) entry which is preliminary data.</text>
</comment>
<proteinExistence type="predicted"/>
<keyword evidence="2" id="KW-1185">Reference proteome</keyword>